<dbReference type="AlphaFoldDB" id="A0A7Z7IKQ6"/>
<gene>
    <name evidence="1" type="ORF">MSIMFB_02866</name>
</gene>
<dbReference type="RefSeq" id="WP_390632853.1">
    <property type="nucleotide sequence ID" value="NZ_OCTY01000002.1"/>
</dbReference>
<organism evidence="1 2">
    <name type="scientific">Mycobacterium simulans</name>
    <dbReference type="NCBI Taxonomy" id="627089"/>
    <lineage>
        <taxon>Bacteria</taxon>
        <taxon>Bacillati</taxon>
        <taxon>Actinomycetota</taxon>
        <taxon>Actinomycetes</taxon>
        <taxon>Mycobacteriales</taxon>
        <taxon>Mycobacteriaceae</taxon>
        <taxon>Mycobacterium</taxon>
    </lineage>
</organism>
<reference evidence="1 2" key="1">
    <citation type="submission" date="2017-10" db="EMBL/GenBank/DDBJ databases">
        <authorList>
            <consortium name="Urmite Genomes"/>
        </authorList>
    </citation>
    <scope>NUCLEOTIDE SEQUENCE [LARGE SCALE GENOMIC DNA]</scope>
    <source>
        <strain evidence="1 2">FB-527</strain>
    </source>
</reference>
<accession>A0A7Z7IKQ6</accession>
<proteinExistence type="predicted"/>
<dbReference type="Proteomes" id="UP000554965">
    <property type="component" value="Unassembled WGS sequence"/>
</dbReference>
<comment type="caution">
    <text evidence="1">The sequence shown here is derived from an EMBL/GenBank/DDBJ whole genome shotgun (WGS) entry which is preliminary data.</text>
</comment>
<keyword evidence="2" id="KW-1185">Reference proteome</keyword>
<evidence type="ECO:0000313" key="1">
    <source>
        <dbReference type="EMBL" id="SOJ55379.1"/>
    </source>
</evidence>
<dbReference type="EMBL" id="OCTY01000002">
    <property type="protein sequence ID" value="SOJ55379.1"/>
    <property type="molecule type" value="Genomic_DNA"/>
</dbReference>
<name>A0A7Z7IKQ6_9MYCO</name>
<sequence length="56" mass="6464">MRSESGLWHRLLRHYLGRWYWQVKGYVGGLTPQASDDELRAAAPLIPVLCARELRA</sequence>
<protein>
    <submittedName>
        <fullName evidence="1">Uncharacterized protein</fullName>
    </submittedName>
</protein>
<evidence type="ECO:0000313" key="2">
    <source>
        <dbReference type="Proteomes" id="UP000554965"/>
    </source>
</evidence>